<dbReference type="Proteomes" id="UP000004793">
    <property type="component" value="Chromosome"/>
</dbReference>
<dbReference type="Gene3D" id="3.40.50.970">
    <property type="match status" value="1"/>
</dbReference>
<dbReference type="RefSeq" id="WP_014452707.1">
    <property type="nucleotide sequence ID" value="NC_017096.1"/>
</dbReference>
<dbReference type="CDD" id="cd07036">
    <property type="entry name" value="TPP_PYR_E1-PDHc-beta_like"/>
    <property type="match status" value="1"/>
</dbReference>
<gene>
    <name evidence="5" type="primary">acoB</name>
    <name evidence="5" type="ordered locus">CSE_01740</name>
</gene>
<dbReference type="SMART" id="SM00861">
    <property type="entry name" value="Transket_pyr"/>
    <property type="match status" value="1"/>
</dbReference>
<protein>
    <submittedName>
        <fullName evidence="5">Acetoin dehydrogenase E1 component beta subunit</fullName>
    </submittedName>
</protein>
<dbReference type="InterPro" id="IPR033248">
    <property type="entry name" value="Transketolase_C"/>
</dbReference>
<accession>A0A7U6JFL7</accession>
<evidence type="ECO:0000313" key="5">
    <source>
        <dbReference type="EMBL" id="BAL80300.1"/>
    </source>
</evidence>
<organism evidence="5 6">
    <name type="scientific">Caldisericum exile (strain DSM 21853 / NBRC 104410 / AZM16c01)</name>
    <dbReference type="NCBI Taxonomy" id="511051"/>
    <lineage>
        <taxon>Bacteria</taxon>
        <taxon>Pseudomonadati</taxon>
        <taxon>Caldisericota/Cryosericota group</taxon>
        <taxon>Caldisericota</taxon>
        <taxon>Caldisericia</taxon>
        <taxon>Caldisericales</taxon>
        <taxon>Caldisericaceae</taxon>
        <taxon>Caldisericum</taxon>
    </lineage>
</organism>
<evidence type="ECO:0000256" key="1">
    <source>
        <dbReference type="ARBA" id="ARBA00001964"/>
    </source>
</evidence>
<dbReference type="SUPFAM" id="SSF52518">
    <property type="entry name" value="Thiamin diphosphate-binding fold (THDP-binding)"/>
    <property type="match status" value="1"/>
</dbReference>
<dbReference type="EMBL" id="AP012051">
    <property type="protein sequence ID" value="BAL80300.1"/>
    <property type="molecule type" value="Genomic_DNA"/>
</dbReference>
<dbReference type="FunFam" id="3.40.50.970:FF:000001">
    <property type="entry name" value="Pyruvate dehydrogenase E1 beta subunit"/>
    <property type="match status" value="1"/>
</dbReference>
<dbReference type="InterPro" id="IPR005475">
    <property type="entry name" value="Transketolase-like_Pyr-bd"/>
</dbReference>
<evidence type="ECO:0000256" key="3">
    <source>
        <dbReference type="ARBA" id="ARBA00023052"/>
    </source>
</evidence>
<dbReference type="PANTHER" id="PTHR43257">
    <property type="entry name" value="PYRUVATE DEHYDROGENASE E1 COMPONENT BETA SUBUNIT"/>
    <property type="match status" value="1"/>
</dbReference>
<dbReference type="Pfam" id="PF02780">
    <property type="entry name" value="Transketolase_C"/>
    <property type="match status" value="1"/>
</dbReference>
<dbReference type="PANTHER" id="PTHR43257:SF2">
    <property type="entry name" value="PYRUVATE DEHYDROGENASE E1 COMPONENT SUBUNIT BETA"/>
    <property type="match status" value="1"/>
</dbReference>
<evidence type="ECO:0000313" key="6">
    <source>
        <dbReference type="Proteomes" id="UP000004793"/>
    </source>
</evidence>
<evidence type="ECO:0000259" key="4">
    <source>
        <dbReference type="SMART" id="SM00861"/>
    </source>
</evidence>
<dbReference type="GO" id="GO:0016491">
    <property type="term" value="F:oxidoreductase activity"/>
    <property type="evidence" value="ECO:0007669"/>
    <property type="project" value="UniProtKB-KW"/>
</dbReference>
<dbReference type="AlphaFoldDB" id="A0A7U6JFL7"/>
<dbReference type="NCBIfam" id="NF006667">
    <property type="entry name" value="PRK09212.1"/>
    <property type="match status" value="1"/>
</dbReference>
<feature type="domain" description="Transketolase-like pyrimidine-binding" evidence="4">
    <location>
        <begin position="4"/>
        <end position="178"/>
    </location>
</feature>
<dbReference type="FunFam" id="3.40.50.920:FF:000001">
    <property type="entry name" value="Pyruvate dehydrogenase E1 beta subunit"/>
    <property type="match status" value="1"/>
</dbReference>
<reference evidence="5 6" key="1">
    <citation type="submission" date="2011-01" db="EMBL/GenBank/DDBJ databases">
        <title>Whole genome sequence of Caldisericum exile AZM16c01.</title>
        <authorList>
            <person name="Narita-Yamada S."/>
            <person name="Kawakoshi A."/>
            <person name="Nakamura S."/>
            <person name="Sasagawa M."/>
            <person name="Fukada J."/>
            <person name="Sekine M."/>
            <person name="Kato Y."/>
            <person name="Fukai R."/>
            <person name="Sasaki K."/>
            <person name="Hanamaki A."/>
            <person name="Narita H."/>
            <person name="Konno Y."/>
            <person name="Mori K."/>
            <person name="Yamazaki S."/>
            <person name="Suzuki K."/>
            <person name="Fujita N."/>
        </authorList>
    </citation>
    <scope>NUCLEOTIDE SEQUENCE [LARGE SCALE GENOMIC DNA]</scope>
    <source>
        <strain evidence="6">DSM 21853 / NBRC 104410 / AZM16c01</strain>
    </source>
</reference>
<sequence>MREITFSEALGEAILEEMSRDPTIFTYGEDIAKQGGIFGAYKPILGKYQDRIIDTPISEEVIFGSALGAALAGMRPVAEFHFADFLFTGMAAIANQIMKFKYMTGGQGKLHLILRGPDGISKSAAAQHSESIETIFMHIPGIKVIIPSTPYDMKGLFKTALRSDDPVICFEHKMLYRMKGPVPEEEYYIPFGVADVKREGKDVTVIATSRMVHESLLAAQELEKEGVSVEVVDLRTLVPWDKETVFKSVKKTHKVVIAHETWRRAGWGAEIAATIQEELFDYLDAPIRRVGAKNVHIPFSPPLQDFVVPDKNSVIEAVRSVL</sequence>
<comment type="cofactor">
    <cofactor evidence="1">
        <name>thiamine diphosphate</name>
        <dbReference type="ChEBI" id="CHEBI:58937"/>
    </cofactor>
</comment>
<dbReference type="KEGG" id="cex:CSE_01740"/>
<dbReference type="InterPro" id="IPR009014">
    <property type="entry name" value="Transketo_C/PFOR_II"/>
</dbReference>
<evidence type="ECO:0000256" key="2">
    <source>
        <dbReference type="ARBA" id="ARBA00023002"/>
    </source>
</evidence>
<proteinExistence type="predicted"/>
<dbReference type="SUPFAM" id="SSF52922">
    <property type="entry name" value="TK C-terminal domain-like"/>
    <property type="match status" value="1"/>
</dbReference>
<dbReference type="Pfam" id="PF02779">
    <property type="entry name" value="Transket_pyr"/>
    <property type="match status" value="1"/>
</dbReference>
<dbReference type="InterPro" id="IPR029061">
    <property type="entry name" value="THDP-binding"/>
</dbReference>
<dbReference type="OrthoDB" id="9771835at2"/>
<name>A0A7U6JFL7_CALEA</name>
<keyword evidence="2" id="KW-0560">Oxidoreductase</keyword>
<keyword evidence="3" id="KW-0786">Thiamine pyrophosphate</keyword>
<keyword evidence="6" id="KW-1185">Reference proteome</keyword>
<dbReference type="Gene3D" id="3.40.50.920">
    <property type="match status" value="1"/>
</dbReference>